<feature type="transmembrane region" description="Helical" evidence="1">
    <location>
        <begin position="12"/>
        <end position="36"/>
    </location>
</feature>
<proteinExistence type="predicted"/>
<evidence type="ECO:0000256" key="1">
    <source>
        <dbReference type="SAM" id="Phobius"/>
    </source>
</evidence>
<evidence type="ECO:0000313" key="2">
    <source>
        <dbReference type="EMBL" id="TWT35098.1"/>
    </source>
</evidence>
<keyword evidence="1" id="KW-0472">Membrane</keyword>
<dbReference type="InterPro" id="IPR004891">
    <property type="entry name" value="Mercury-R_MerC"/>
</dbReference>
<dbReference type="Pfam" id="PF03203">
    <property type="entry name" value="MerC"/>
    <property type="match status" value="1"/>
</dbReference>
<keyword evidence="1" id="KW-1133">Transmembrane helix</keyword>
<dbReference type="AlphaFoldDB" id="A0A5C5V934"/>
<reference evidence="2 3" key="1">
    <citation type="submission" date="2019-02" db="EMBL/GenBank/DDBJ databases">
        <title>Deep-cultivation of Planctomycetes and their phenomic and genomic characterization uncovers novel biology.</title>
        <authorList>
            <person name="Wiegand S."/>
            <person name="Jogler M."/>
            <person name="Boedeker C."/>
            <person name="Pinto D."/>
            <person name="Vollmers J."/>
            <person name="Rivas-Marin E."/>
            <person name="Kohn T."/>
            <person name="Peeters S.H."/>
            <person name="Heuer A."/>
            <person name="Rast P."/>
            <person name="Oberbeckmann S."/>
            <person name="Bunk B."/>
            <person name="Jeske O."/>
            <person name="Meyerdierks A."/>
            <person name="Storesund J.E."/>
            <person name="Kallscheuer N."/>
            <person name="Luecker S."/>
            <person name="Lage O.M."/>
            <person name="Pohl T."/>
            <person name="Merkel B.J."/>
            <person name="Hornburger P."/>
            <person name="Mueller R.-W."/>
            <person name="Bruemmer F."/>
            <person name="Labrenz M."/>
            <person name="Spormann A.M."/>
            <person name="Op Den Camp H."/>
            <person name="Overmann J."/>
            <person name="Amann R."/>
            <person name="Jetten M.S.M."/>
            <person name="Mascher T."/>
            <person name="Medema M.H."/>
            <person name="Devos D.P."/>
            <person name="Kaster A.-K."/>
            <person name="Ovreas L."/>
            <person name="Rohde M."/>
            <person name="Galperin M.Y."/>
            <person name="Jogler C."/>
        </authorList>
    </citation>
    <scope>NUCLEOTIDE SEQUENCE [LARGE SCALE GENOMIC DNA]</scope>
    <source>
        <strain evidence="2 3">KOR42</strain>
    </source>
</reference>
<dbReference type="EMBL" id="SIHI01000071">
    <property type="protein sequence ID" value="TWT35098.1"/>
    <property type="molecule type" value="Genomic_DNA"/>
</dbReference>
<dbReference type="OrthoDB" id="280284at2"/>
<feature type="transmembrane region" description="Helical" evidence="1">
    <location>
        <begin position="73"/>
        <end position="91"/>
    </location>
</feature>
<organism evidence="2 3">
    <name type="scientific">Thalassoglobus neptunius</name>
    <dbReference type="NCBI Taxonomy" id="1938619"/>
    <lineage>
        <taxon>Bacteria</taxon>
        <taxon>Pseudomonadati</taxon>
        <taxon>Planctomycetota</taxon>
        <taxon>Planctomycetia</taxon>
        <taxon>Planctomycetales</taxon>
        <taxon>Planctomycetaceae</taxon>
        <taxon>Thalassoglobus</taxon>
    </lineage>
</organism>
<dbReference type="GO" id="GO:0015097">
    <property type="term" value="F:mercury ion transmembrane transporter activity"/>
    <property type="evidence" value="ECO:0007669"/>
    <property type="project" value="InterPro"/>
</dbReference>
<gene>
    <name evidence="2" type="ORF">KOR42_51930</name>
</gene>
<evidence type="ECO:0000313" key="3">
    <source>
        <dbReference type="Proteomes" id="UP000317243"/>
    </source>
</evidence>
<comment type="caution">
    <text evidence="2">The sequence shown here is derived from an EMBL/GenBank/DDBJ whole genome shotgun (WGS) entry which is preliminary data.</text>
</comment>
<keyword evidence="1" id="KW-0812">Transmembrane</keyword>
<name>A0A5C5V934_9PLAN</name>
<sequence>MTRSLSNLTGLILSVACVIHCMLVLVFISSLSSWGLDWLASLYFHQVLAIVGVTIGIWTLVPGWRLHRRHSVLMWAALGLVVMNYSAFAGGDCCAAVPESSGDEASTACQSSCCQSTVDVNLVDQSSLGSFTTAFSWLWNHPTAFGAACLAWAHCLNGGCTRKCCQRESNVVTTEEVCLDA</sequence>
<dbReference type="GO" id="GO:0016020">
    <property type="term" value="C:membrane"/>
    <property type="evidence" value="ECO:0007669"/>
    <property type="project" value="InterPro"/>
</dbReference>
<protein>
    <submittedName>
        <fullName evidence="2">MerC mercury resistance protein</fullName>
    </submittedName>
</protein>
<dbReference type="RefSeq" id="WP_146512466.1">
    <property type="nucleotide sequence ID" value="NZ_SIHI01000071.1"/>
</dbReference>
<feature type="transmembrane region" description="Helical" evidence="1">
    <location>
        <begin position="42"/>
        <end position="61"/>
    </location>
</feature>
<dbReference type="Proteomes" id="UP000317243">
    <property type="component" value="Unassembled WGS sequence"/>
</dbReference>
<keyword evidence="3" id="KW-1185">Reference proteome</keyword>
<accession>A0A5C5V934</accession>
<dbReference type="PROSITE" id="PS51257">
    <property type="entry name" value="PROKAR_LIPOPROTEIN"/>
    <property type="match status" value="1"/>
</dbReference>